<evidence type="ECO:0000256" key="4">
    <source>
        <dbReference type="PIRSR" id="PIRSR602081-1"/>
    </source>
</evidence>
<evidence type="ECO:0000256" key="1">
    <source>
        <dbReference type="ARBA" id="ARBA00005862"/>
    </source>
</evidence>
<dbReference type="InterPro" id="IPR036134">
    <property type="entry name" value="Crypto/Photolyase_FAD-like_sf"/>
</dbReference>
<evidence type="ECO:0000256" key="5">
    <source>
        <dbReference type="SAM" id="MobiDB-lite"/>
    </source>
</evidence>
<name>A0A1V8SBF3_9PEZI</name>
<dbReference type="InterPro" id="IPR005101">
    <property type="entry name" value="Cryptochr/Photolyase_FAD-bd"/>
</dbReference>
<dbReference type="GO" id="GO:0005634">
    <property type="term" value="C:nucleus"/>
    <property type="evidence" value="ECO:0007669"/>
    <property type="project" value="TreeGrafter"/>
</dbReference>
<dbReference type="PANTHER" id="PTHR11455:SF18">
    <property type="entry name" value="SI:CH1073-390K14.1"/>
    <property type="match status" value="1"/>
</dbReference>
<dbReference type="PROSITE" id="PS51645">
    <property type="entry name" value="PHR_CRY_ALPHA_BETA"/>
    <property type="match status" value="1"/>
</dbReference>
<feature type="binding site" evidence="4">
    <location>
        <position position="294"/>
    </location>
    <ligand>
        <name>FAD</name>
        <dbReference type="ChEBI" id="CHEBI:57692"/>
    </ligand>
</feature>
<accession>A0A1V8SBF3</accession>
<keyword evidence="8" id="KW-1185">Reference proteome</keyword>
<protein>
    <recommendedName>
        <fullName evidence="6">Photolyase/cryptochrome alpha/beta domain-containing protein</fullName>
    </recommendedName>
</protein>
<dbReference type="PANTHER" id="PTHR11455">
    <property type="entry name" value="CRYPTOCHROME"/>
    <property type="match status" value="1"/>
</dbReference>
<dbReference type="InterPro" id="IPR006050">
    <property type="entry name" value="DNA_photolyase_N"/>
</dbReference>
<reference evidence="8" key="1">
    <citation type="submission" date="2017-03" db="EMBL/GenBank/DDBJ databases">
        <title>Genomes of endolithic fungi from Antarctica.</title>
        <authorList>
            <person name="Coleine C."/>
            <person name="Masonjones S."/>
            <person name="Stajich J.E."/>
        </authorList>
    </citation>
    <scope>NUCLEOTIDE SEQUENCE [LARGE SCALE GENOMIC DNA]</scope>
    <source>
        <strain evidence="8">CCFEE 5527</strain>
    </source>
</reference>
<feature type="domain" description="Photolyase/cryptochrome alpha/beta" evidence="6">
    <location>
        <begin position="49"/>
        <end position="187"/>
    </location>
</feature>
<dbReference type="Gene3D" id="1.10.579.10">
    <property type="entry name" value="DNA Cyclobutane Dipyrimidine Photolyase, subunit A, domain 3"/>
    <property type="match status" value="1"/>
</dbReference>
<gene>
    <name evidence="7" type="ORF">B0A48_17078</name>
</gene>
<dbReference type="AlphaFoldDB" id="A0A1V8SBF3"/>
<keyword evidence="2 4" id="KW-0285">Flavoprotein</keyword>
<proteinExistence type="inferred from homology"/>
<evidence type="ECO:0000259" key="6">
    <source>
        <dbReference type="PROSITE" id="PS51645"/>
    </source>
</evidence>
<evidence type="ECO:0000313" key="8">
    <source>
        <dbReference type="Proteomes" id="UP000192596"/>
    </source>
</evidence>
<feature type="binding site" evidence="4">
    <location>
        <begin position="349"/>
        <end position="356"/>
    </location>
    <ligand>
        <name>FAD</name>
        <dbReference type="ChEBI" id="CHEBI:57692"/>
    </ligand>
</feature>
<dbReference type="Gene3D" id="3.40.50.620">
    <property type="entry name" value="HUPs"/>
    <property type="match status" value="1"/>
</dbReference>
<dbReference type="InterPro" id="IPR036155">
    <property type="entry name" value="Crypto/Photolyase_N_sf"/>
</dbReference>
<dbReference type="GO" id="GO:0043153">
    <property type="term" value="P:entrainment of circadian clock by photoperiod"/>
    <property type="evidence" value="ECO:0007669"/>
    <property type="project" value="TreeGrafter"/>
</dbReference>
<organism evidence="7 8">
    <name type="scientific">Cryoendolithus antarcticus</name>
    <dbReference type="NCBI Taxonomy" id="1507870"/>
    <lineage>
        <taxon>Eukaryota</taxon>
        <taxon>Fungi</taxon>
        <taxon>Dikarya</taxon>
        <taxon>Ascomycota</taxon>
        <taxon>Pezizomycotina</taxon>
        <taxon>Dothideomycetes</taxon>
        <taxon>Dothideomycetidae</taxon>
        <taxon>Cladosporiales</taxon>
        <taxon>Cladosporiaceae</taxon>
        <taxon>Cryoendolithus</taxon>
    </lineage>
</organism>
<feature type="binding site" evidence="4">
    <location>
        <position position="346"/>
    </location>
    <ligand>
        <name>FAD</name>
        <dbReference type="ChEBI" id="CHEBI:57692"/>
    </ligand>
</feature>
<dbReference type="GO" id="GO:0032922">
    <property type="term" value="P:circadian regulation of gene expression"/>
    <property type="evidence" value="ECO:0007669"/>
    <property type="project" value="TreeGrafter"/>
</dbReference>
<dbReference type="Pfam" id="PF03441">
    <property type="entry name" value="FAD_binding_7"/>
    <property type="match status" value="1"/>
</dbReference>
<evidence type="ECO:0000313" key="7">
    <source>
        <dbReference type="EMBL" id="OQN96505.1"/>
    </source>
</evidence>
<dbReference type="Gene3D" id="1.25.40.80">
    <property type="match status" value="1"/>
</dbReference>
<dbReference type="Proteomes" id="UP000192596">
    <property type="component" value="Unassembled WGS sequence"/>
</dbReference>
<comment type="caution">
    <text evidence="7">The sequence shown here is derived from an EMBL/GenBank/DDBJ whole genome shotgun (WGS) entry which is preliminary data.</text>
</comment>
<dbReference type="GO" id="GO:0003677">
    <property type="term" value="F:DNA binding"/>
    <property type="evidence" value="ECO:0007669"/>
    <property type="project" value="TreeGrafter"/>
</dbReference>
<dbReference type="GO" id="GO:0003904">
    <property type="term" value="F:deoxyribodipyrimidine photo-lyase activity"/>
    <property type="evidence" value="ECO:0007669"/>
    <property type="project" value="TreeGrafter"/>
</dbReference>
<dbReference type="SUPFAM" id="SSF52425">
    <property type="entry name" value="Cryptochrome/photolyase, N-terminal domain"/>
    <property type="match status" value="1"/>
</dbReference>
<keyword evidence="3 4" id="KW-0274">FAD</keyword>
<dbReference type="GO" id="GO:0005737">
    <property type="term" value="C:cytoplasm"/>
    <property type="evidence" value="ECO:0007669"/>
    <property type="project" value="TreeGrafter"/>
</dbReference>
<dbReference type="EMBL" id="NAJO01000065">
    <property type="protein sequence ID" value="OQN96505.1"/>
    <property type="molecule type" value="Genomic_DNA"/>
</dbReference>
<dbReference type="SUPFAM" id="SSF48173">
    <property type="entry name" value="Cryptochrome/photolyase FAD-binding domain"/>
    <property type="match status" value="1"/>
</dbReference>
<comment type="similarity">
    <text evidence="1">Belongs to the DNA photolyase class-1 family.</text>
</comment>
<dbReference type="GO" id="GO:0071949">
    <property type="term" value="F:FAD binding"/>
    <property type="evidence" value="ECO:0007669"/>
    <property type="project" value="TreeGrafter"/>
</dbReference>
<feature type="binding site" evidence="4">
    <location>
        <begin position="447"/>
        <end position="449"/>
    </location>
    <ligand>
        <name>FAD</name>
        <dbReference type="ChEBI" id="CHEBI:57692"/>
    </ligand>
</feature>
<dbReference type="STRING" id="1507870.A0A1V8SBF3"/>
<dbReference type="PRINTS" id="PR00147">
    <property type="entry name" value="DNAPHOTLYASE"/>
</dbReference>
<evidence type="ECO:0000256" key="2">
    <source>
        <dbReference type="ARBA" id="ARBA00022630"/>
    </source>
</evidence>
<feature type="region of interest" description="Disordered" evidence="5">
    <location>
        <begin position="1"/>
        <end position="30"/>
    </location>
</feature>
<dbReference type="OrthoDB" id="435881at2759"/>
<evidence type="ECO:0000256" key="3">
    <source>
        <dbReference type="ARBA" id="ARBA00022827"/>
    </source>
</evidence>
<dbReference type="InterPro" id="IPR014729">
    <property type="entry name" value="Rossmann-like_a/b/a_fold"/>
</dbReference>
<dbReference type="InterPro" id="IPR002081">
    <property type="entry name" value="Cryptochrome/DNA_photolyase_1"/>
</dbReference>
<sequence>MSKHARSPSSDDVLRHPTTKRAKEIDKSPPMTLLEEALTKNKGDHKPRNVLHWFRAKDLRLEDNRALHAAAQKAKEGKGYLLAMYLHSPKDLEWHGTSPARTDFIMENLRIMQDQLQKRHIPLAIVTAAERGEKAAKVMEFVQEHDISHMYANIEYEVDELRRDIKVAKLVQAEKEVSFEALHDQTVIVPGELKTGAGGPMKVFTPYHKAWLAETKSEPSLLDTVPVPEENDKKAAKEFKKLFDTKVPSLADLPDSKQFEGTKERDQIRKLWPAGNAAGMKRLGDFLQKKIGTYAEDRSNPALDPGSRLSAYFSTGVVSVREVLKKTKEFNKNKHFDAGDAGVASWVREIVFREHYRQIMVVIPHNSLNLPQNMKFDNVQWEDDPDGLQKWYDGTTGVPFIDAGMRQLNAEAYMHNRLRMNTSSYLRANLLIDYRRGERWFAEKLIDWDLSNNTQGWEPSYTVFNPVVQAEKCDPDGDYIRKWVPELKGVKGKAVFAPHARLSKVEFEKLGYPKPHVDYTESAARAKASIFADLLDQTKGIAAAETSEEHHRLGEQPGRAIKCAYDLRMDVATIEANVVEMTGADGKGREWEGVARQRLKRVWEKLRQLKKLSAREDQAIKEGEKVKQGAEELCWCCGVM</sequence>
<dbReference type="InParanoid" id="A0A1V8SBF3"/>
<comment type="cofactor">
    <cofactor evidence="4">
        <name>FAD</name>
        <dbReference type="ChEBI" id="CHEBI:57692"/>
    </cofactor>
    <text evidence="4">Binds 1 FAD per subunit.</text>
</comment>
<dbReference type="Pfam" id="PF00875">
    <property type="entry name" value="DNA_photolyase"/>
    <property type="match status" value="1"/>
</dbReference>